<feature type="non-terminal residue" evidence="1">
    <location>
        <position position="1"/>
    </location>
</feature>
<reference evidence="1" key="1">
    <citation type="submission" date="2023-10" db="EMBL/GenBank/DDBJ databases">
        <title>Genome assembly of Pristionchus species.</title>
        <authorList>
            <person name="Yoshida K."/>
            <person name="Sommer R.J."/>
        </authorList>
    </citation>
    <scope>NUCLEOTIDE SEQUENCE</scope>
    <source>
        <strain evidence="1">RS0144</strain>
    </source>
</reference>
<evidence type="ECO:0000313" key="1">
    <source>
        <dbReference type="EMBL" id="GMS98838.1"/>
    </source>
</evidence>
<dbReference type="EMBL" id="BTSX01000005">
    <property type="protein sequence ID" value="GMS98838.1"/>
    <property type="molecule type" value="Genomic_DNA"/>
</dbReference>
<keyword evidence="2" id="KW-1185">Reference proteome</keyword>
<gene>
    <name evidence="1" type="ORF">PENTCL1PPCAC_21013</name>
</gene>
<feature type="non-terminal residue" evidence="1">
    <location>
        <position position="89"/>
    </location>
</feature>
<comment type="caution">
    <text evidence="1">The sequence shown here is derived from an EMBL/GenBank/DDBJ whole genome shotgun (WGS) entry which is preliminary data.</text>
</comment>
<evidence type="ECO:0000313" key="2">
    <source>
        <dbReference type="Proteomes" id="UP001432027"/>
    </source>
</evidence>
<proteinExistence type="predicted"/>
<sequence>AWPFARPTELPAGKEEFNSLVEHIEWLVHYNRPDRFTRSTIDPQNDERGAREVVEQGFRDTRHFCESTFEKTHGDRLAQRIPTRPHLKK</sequence>
<name>A0AAV5TXP2_9BILA</name>
<dbReference type="Proteomes" id="UP001432027">
    <property type="component" value="Unassembled WGS sequence"/>
</dbReference>
<organism evidence="1 2">
    <name type="scientific">Pristionchus entomophagus</name>
    <dbReference type="NCBI Taxonomy" id="358040"/>
    <lineage>
        <taxon>Eukaryota</taxon>
        <taxon>Metazoa</taxon>
        <taxon>Ecdysozoa</taxon>
        <taxon>Nematoda</taxon>
        <taxon>Chromadorea</taxon>
        <taxon>Rhabditida</taxon>
        <taxon>Rhabditina</taxon>
        <taxon>Diplogasteromorpha</taxon>
        <taxon>Diplogasteroidea</taxon>
        <taxon>Neodiplogasteridae</taxon>
        <taxon>Pristionchus</taxon>
    </lineage>
</organism>
<dbReference type="AlphaFoldDB" id="A0AAV5TXP2"/>
<accession>A0AAV5TXP2</accession>
<protein>
    <submittedName>
        <fullName evidence="1">Uncharacterized protein</fullName>
    </submittedName>
</protein>